<proteinExistence type="predicted"/>
<gene>
    <name evidence="1" type="ORF">LCGC14_1968250</name>
</gene>
<comment type="caution">
    <text evidence="1">The sequence shown here is derived from an EMBL/GenBank/DDBJ whole genome shotgun (WGS) entry which is preliminary data.</text>
</comment>
<reference evidence="1" key="1">
    <citation type="journal article" date="2015" name="Nature">
        <title>Complex archaea that bridge the gap between prokaryotes and eukaryotes.</title>
        <authorList>
            <person name="Spang A."/>
            <person name="Saw J.H."/>
            <person name="Jorgensen S.L."/>
            <person name="Zaremba-Niedzwiedzka K."/>
            <person name="Martijn J."/>
            <person name="Lind A.E."/>
            <person name="van Eijk R."/>
            <person name="Schleper C."/>
            <person name="Guy L."/>
            <person name="Ettema T.J."/>
        </authorList>
    </citation>
    <scope>NUCLEOTIDE SEQUENCE</scope>
</reference>
<protein>
    <submittedName>
        <fullName evidence="1">Uncharacterized protein</fullName>
    </submittedName>
</protein>
<accession>A0A0F9FCJ8</accession>
<evidence type="ECO:0000313" key="1">
    <source>
        <dbReference type="EMBL" id="KKL84084.1"/>
    </source>
</evidence>
<organism evidence="1">
    <name type="scientific">marine sediment metagenome</name>
    <dbReference type="NCBI Taxonomy" id="412755"/>
    <lineage>
        <taxon>unclassified sequences</taxon>
        <taxon>metagenomes</taxon>
        <taxon>ecological metagenomes</taxon>
    </lineage>
</organism>
<dbReference type="AlphaFoldDB" id="A0A0F9FCJ8"/>
<sequence length="172" mass="18763">MTERANITVIDFGGEKSSYGYNAIDILPDGTNYPAMLTGLTDFANDWSAIQRIDNFNSRGLTFVEKGSNLPSSDPESEREAKWLVTYQDITQYFDPPTNLIENTGFGKTFTLEIPCADLSIRLANDDTIFTQIGGGITPAVTTAVATTELHARSPYGGLIEVVNVRSVGRNT</sequence>
<dbReference type="EMBL" id="LAZR01021800">
    <property type="protein sequence ID" value="KKL84084.1"/>
    <property type="molecule type" value="Genomic_DNA"/>
</dbReference>
<name>A0A0F9FCJ8_9ZZZZ</name>